<keyword evidence="1" id="KW-0472">Membrane</keyword>
<evidence type="ECO:0000256" key="1">
    <source>
        <dbReference type="SAM" id="Phobius"/>
    </source>
</evidence>
<keyword evidence="1" id="KW-1133">Transmembrane helix</keyword>
<evidence type="ECO:0000313" key="3">
    <source>
        <dbReference type="Proteomes" id="UP000239772"/>
    </source>
</evidence>
<gene>
    <name evidence="2" type="ORF">SLNSH_05230</name>
</gene>
<dbReference type="EMBL" id="PVZS01000004">
    <property type="protein sequence ID" value="PSC06200.1"/>
    <property type="molecule type" value="Genomic_DNA"/>
</dbReference>
<evidence type="ECO:0000313" key="2">
    <source>
        <dbReference type="EMBL" id="PSC06200.1"/>
    </source>
</evidence>
<keyword evidence="3" id="KW-1185">Reference proteome</keyword>
<keyword evidence="1" id="KW-0812">Transmembrane</keyword>
<feature type="transmembrane region" description="Helical" evidence="1">
    <location>
        <begin position="133"/>
        <end position="154"/>
    </location>
</feature>
<proteinExistence type="predicted"/>
<comment type="caution">
    <text evidence="2">The sequence shown here is derived from an EMBL/GenBank/DDBJ whole genome shotgun (WGS) entry which is preliminary data.</text>
</comment>
<dbReference type="AlphaFoldDB" id="A0A2T1HX79"/>
<evidence type="ECO:0008006" key="4">
    <source>
        <dbReference type="Google" id="ProtNLM"/>
    </source>
</evidence>
<dbReference type="OrthoDB" id="9811204at2"/>
<sequence>MFLTAEEVGRSLAGSFKLLSRDPEALGAFEVSYESFWRSFGAMGLVAPAFVALVADARVQAGLPLEEGIFASPGLAIREAVLVAGCWLLFPIAMIGLVRLLGLGRRYARYVIAYNWSAVVATTIMAVPHAMHVLGLATGGLTALYLFAFGVLILQCRWFLAKTALGVSGGLAALIVILELGLNGAVTAAASLIA</sequence>
<feature type="transmembrane region" description="Helical" evidence="1">
    <location>
        <begin position="75"/>
        <end position="98"/>
    </location>
</feature>
<accession>A0A2T1HX79</accession>
<feature type="transmembrane region" description="Helical" evidence="1">
    <location>
        <begin position="166"/>
        <end position="193"/>
    </location>
</feature>
<feature type="transmembrane region" description="Helical" evidence="1">
    <location>
        <begin position="110"/>
        <end position="127"/>
    </location>
</feature>
<reference evidence="3" key="1">
    <citation type="submission" date="2018-03" db="EMBL/GenBank/DDBJ databases">
        <authorList>
            <person name="Sun L."/>
            <person name="Liu H."/>
            <person name="Chen W."/>
            <person name="Huang K."/>
            <person name="Liu W."/>
            <person name="Gao X."/>
        </authorList>
    </citation>
    <scope>NUCLEOTIDE SEQUENCE [LARGE SCALE GENOMIC DNA]</scope>
    <source>
        <strain evidence="3">SH9</strain>
    </source>
</reference>
<organism evidence="2 3">
    <name type="scientific">Alsobacter soli</name>
    <dbReference type="NCBI Taxonomy" id="2109933"/>
    <lineage>
        <taxon>Bacteria</taxon>
        <taxon>Pseudomonadati</taxon>
        <taxon>Pseudomonadota</taxon>
        <taxon>Alphaproteobacteria</taxon>
        <taxon>Hyphomicrobiales</taxon>
        <taxon>Alsobacteraceae</taxon>
        <taxon>Alsobacter</taxon>
    </lineage>
</organism>
<dbReference type="RefSeq" id="WP_106335608.1">
    <property type="nucleotide sequence ID" value="NZ_PVZS01000004.1"/>
</dbReference>
<name>A0A2T1HX79_9HYPH</name>
<protein>
    <recommendedName>
        <fullName evidence="4">Yip1 domain-containing protein</fullName>
    </recommendedName>
</protein>
<dbReference type="Proteomes" id="UP000239772">
    <property type="component" value="Unassembled WGS sequence"/>
</dbReference>